<dbReference type="FunFam" id="2.60.40.150:FF:000006">
    <property type="entry name" value="Synaptotagmin-like 5, isoform CRA_a"/>
    <property type="match status" value="1"/>
</dbReference>
<comment type="caution">
    <text evidence="12">The sequence shown here is derived from an EMBL/GenBank/DDBJ whole genome shotgun (WGS) entry which is preliminary data.</text>
</comment>
<dbReference type="GO" id="GO:0005886">
    <property type="term" value="C:plasma membrane"/>
    <property type="evidence" value="ECO:0007669"/>
    <property type="project" value="TreeGrafter"/>
</dbReference>
<keyword evidence="5" id="KW-0863">Zinc-finger</keyword>
<evidence type="ECO:0000256" key="8">
    <source>
        <dbReference type="SAM" id="Coils"/>
    </source>
</evidence>
<dbReference type="InterPro" id="IPR043567">
    <property type="entry name" value="SYTL1-5_C2B"/>
</dbReference>
<keyword evidence="8" id="KW-0175">Coiled coil</keyword>
<dbReference type="CDD" id="cd15764">
    <property type="entry name" value="FYVE_Slp4"/>
    <property type="match status" value="1"/>
</dbReference>
<dbReference type="InterPro" id="IPR013083">
    <property type="entry name" value="Znf_RING/FYVE/PHD"/>
</dbReference>
<keyword evidence="6" id="KW-0862">Zinc</keyword>
<dbReference type="CDD" id="cd04020">
    <property type="entry name" value="C2B_SLP_1-2-3-4"/>
    <property type="match status" value="1"/>
</dbReference>
<dbReference type="PANTHER" id="PTHR45716">
    <property type="entry name" value="BITESIZE, ISOFORM I"/>
    <property type="match status" value="1"/>
</dbReference>
<dbReference type="InterPro" id="IPR037303">
    <property type="entry name" value="SLP-4/5_C2A"/>
</dbReference>
<dbReference type="GO" id="GO:0042043">
    <property type="term" value="F:neurexin family protein binding"/>
    <property type="evidence" value="ECO:0007669"/>
    <property type="project" value="TreeGrafter"/>
</dbReference>
<evidence type="ECO:0000256" key="4">
    <source>
        <dbReference type="ARBA" id="ARBA00022737"/>
    </source>
</evidence>
<dbReference type="PANTHER" id="PTHR45716:SF4">
    <property type="entry name" value="SYNAPTOTAGMIN-LIKE PROTEIN 4"/>
    <property type="match status" value="1"/>
</dbReference>
<protein>
    <recommendedName>
        <fullName evidence="14">Synaptotagmin-like protein 4</fullName>
    </recommendedName>
</protein>
<keyword evidence="13" id="KW-1185">Reference proteome</keyword>
<reference evidence="12 13" key="1">
    <citation type="journal article" date="2018" name="Nat. Ecol. Evol.">
        <title>Shark genomes provide insights into elasmobranch evolution and the origin of vertebrates.</title>
        <authorList>
            <person name="Hara Y"/>
            <person name="Yamaguchi K"/>
            <person name="Onimaru K"/>
            <person name="Kadota M"/>
            <person name="Koyanagi M"/>
            <person name="Keeley SD"/>
            <person name="Tatsumi K"/>
            <person name="Tanaka K"/>
            <person name="Motone F"/>
            <person name="Kageyama Y"/>
            <person name="Nozu R"/>
            <person name="Adachi N"/>
            <person name="Nishimura O"/>
            <person name="Nakagawa R"/>
            <person name="Tanegashima C"/>
            <person name="Kiyatake I"/>
            <person name="Matsumoto R"/>
            <person name="Murakumo K"/>
            <person name="Nishida K"/>
            <person name="Terakita A"/>
            <person name="Kuratani S"/>
            <person name="Sato K"/>
            <person name="Hyodo S Kuraku.S."/>
        </authorList>
    </citation>
    <scope>NUCLEOTIDE SEQUENCE [LARGE SCALE GENOMIC DNA]</scope>
</reference>
<feature type="domain" description="C2" evidence="10">
    <location>
        <begin position="590"/>
        <end position="726"/>
    </location>
</feature>
<evidence type="ECO:0000259" key="10">
    <source>
        <dbReference type="PROSITE" id="PS50004"/>
    </source>
</evidence>
<feature type="compositionally biased region" description="Polar residues" evidence="9">
    <location>
        <begin position="220"/>
        <end position="239"/>
    </location>
</feature>
<keyword evidence="2" id="KW-0597">Phosphoprotein</keyword>
<evidence type="ECO:0000313" key="12">
    <source>
        <dbReference type="EMBL" id="GCB61327.1"/>
    </source>
</evidence>
<dbReference type="EMBL" id="BFAA01002473">
    <property type="protein sequence ID" value="GCB61327.1"/>
    <property type="molecule type" value="Genomic_DNA"/>
</dbReference>
<dbReference type="PROSITE" id="PS50916">
    <property type="entry name" value="RABBD"/>
    <property type="match status" value="1"/>
</dbReference>
<keyword evidence="3" id="KW-0479">Metal-binding</keyword>
<dbReference type="GO" id="GO:0008270">
    <property type="term" value="F:zinc ion binding"/>
    <property type="evidence" value="ECO:0007669"/>
    <property type="project" value="UniProtKB-KW"/>
</dbReference>
<dbReference type="PROSITE" id="PS50004">
    <property type="entry name" value="C2"/>
    <property type="match status" value="2"/>
</dbReference>
<dbReference type="GO" id="GO:0005543">
    <property type="term" value="F:phospholipid binding"/>
    <property type="evidence" value="ECO:0007669"/>
    <property type="project" value="InterPro"/>
</dbReference>
<evidence type="ECO:0000256" key="1">
    <source>
        <dbReference type="ARBA" id="ARBA00004170"/>
    </source>
</evidence>
<dbReference type="STRING" id="75743.A0A401NKF4"/>
<dbReference type="Pfam" id="PF00168">
    <property type="entry name" value="C2"/>
    <property type="match status" value="2"/>
</dbReference>
<feature type="coiled-coil region" evidence="8">
    <location>
        <begin position="21"/>
        <end position="48"/>
    </location>
</feature>
<dbReference type="CDD" id="cd04029">
    <property type="entry name" value="C2A_SLP-4_5"/>
    <property type="match status" value="1"/>
</dbReference>
<feature type="domain" description="RabBD" evidence="11">
    <location>
        <begin position="3"/>
        <end position="121"/>
    </location>
</feature>
<evidence type="ECO:0000256" key="5">
    <source>
        <dbReference type="ARBA" id="ARBA00022771"/>
    </source>
</evidence>
<keyword evidence="4" id="KW-0677">Repeat</keyword>
<evidence type="ECO:0000256" key="9">
    <source>
        <dbReference type="SAM" id="MobiDB-lite"/>
    </source>
</evidence>
<dbReference type="OrthoDB" id="195679at2759"/>
<comment type="subcellular location">
    <subcellularLocation>
        <location evidence="1">Membrane</location>
        <topology evidence="1">Peripheral membrane protein</topology>
    </subcellularLocation>
</comment>
<dbReference type="Pfam" id="PF02318">
    <property type="entry name" value="FYVE_2"/>
    <property type="match status" value="1"/>
</dbReference>
<gene>
    <name evidence="12" type="ORF">scyTo_0007032</name>
</gene>
<dbReference type="FunFam" id="3.30.40.10:FF:000018">
    <property type="entry name" value="Synaptotagmin-like 5, isoform CRA_a"/>
    <property type="match status" value="1"/>
</dbReference>
<evidence type="ECO:0008006" key="14">
    <source>
        <dbReference type="Google" id="ProtNLM"/>
    </source>
</evidence>
<dbReference type="GO" id="GO:0031267">
    <property type="term" value="F:small GTPase binding"/>
    <property type="evidence" value="ECO:0007669"/>
    <property type="project" value="InterPro"/>
</dbReference>
<dbReference type="InterPro" id="IPR041282">
    <property type="entry name" value="FYVE_2"/>
</dbReference>
<dbReference type="Gene3D" id="3.30.40.10">
    <property type="entry name" value="Zinc/RING finger domain, C3HC4 (zinc finger)"/>
    <property type="match status" value="1"/>
</dbReference>
<accession>A0A401NKF4</accession>
<name>A0A401NKF4_SCYTO</name>
<dbReference type="AlphaFoldDB" id="A0A401NKF4"/>
<feature type="compositionally biased region" description="Low complexity" evidence="9">
    <location>
        <begin position="188"/>
        <end position="219"/>
    </location>
</feature>
<dbReference type="InterPro" id="IPR044134">
    <property type="entry name" value="FYVE_Slp4"/>
</dbReference>
<evidence type="ECO:0000256" key="3">
    <source>
        <dbReference type="ARBA" id="ARBA00022723"/>
    </source>
</evidence>
<evidence type="ECO:0000256" key="2">
    <source>
        <dbReference type="ARBA" id="ARBA00022553"/>
    </source>
</evidence>
<dbReference type="SMART" id="SM00239">
    <property type="entry name" value="C2"/>
    <property type="match status" value="2"/>
</dbReference>
<sequence>MEVINLSFLSDKEREEIMEVLLRDEKLRMSEEQRIRKLKNELLEIRRKGAKRGSQDYSNKTCARCQQTLGRFVKSGSVCKQCNHLVCQPCGVSDLDGRWKCNVCIKEAKLKKQTGDWFFEYRAKRHSIDFGSDIIRASLKRKHVLNKRETAGQALLQKALANDAKASTTAKTKQKTSQDEGEVSRILSESQESSEQPSDTESTGRASISSYKSNSQSPSKHNTPNNSRRSSLTESSTMNEHPISKPVNTGSMTLPAVSKTSTTSKSNMQTALDNESHTKKHSRVSVGENVSEDVFKKSSKSILKPTDYSKSVMDLRVSDSTNTGDSMGDRSHSVPGLNVEQEEEEEDIDKLVKIHRLASARQSLKSGNSVSTIGSMTSIYSEAGDYGNVTVTGEIIFLLNYDQKKQGLNVHVKECRNLAYGDENKKKSNPYVKSYLLPDKSRQGKRKTAIKSNTTDPVYNETLKYDINESQLIMRTLQLSVWHYDRFGRNAFLGEVDISLDIWNFNSECEECLPLHGKANAETGSISPYKGELVLSIKYIPTASADKGKGLRWNIGPNSKSPMAKAGGYSGINAIGGAASLGREGSVIGVENSRGMKVSAKVSLPGLSLESIFQKCHKIHESLTTLTSVSPDAIFNHSRLFEGLNLYLLPFRTKTSKRKTPVVKKTLNPHYNYTFVYSGVKLEDLQHVCLELTIWDREPLSSNDFLGGVRLGFGNGVSNGQQVEWMDSAEEESNIWRRMTQYPGSWVEGTLLLRPNMTGHI</sequence>
<keyword evidence="7" id="KW-0472">Membrane</keyword>
<dbReference type="InterPro" id="IPR000008">
    <property type="entry name" value="C2_dom"/>
</dbReference>
<proteinExistence type="predicted"/>
<dbReference type="SUPFAM" id="SSF49562">
    <property type="entry name" value="C2 domain (Calcium/lipid-binding domain, CaLB)"/>
    <property type="match status" value="2"/>
</dbReference>
<evidence type="ECO:0000313" key="13">
    <source>
        <dbReference type="Proteomes" id="UP000288216"/>
    </source>
</evidence>
<dbReference type="GO" id="GO:0070382">
    <property type="term" value="C:exocytic vesicle"/>
    <property type="evidence" value="ECO:0007669"/>
    <property type="project" value="TreeGrafter"/>
</dbReference>
<evidence type="ECO:0000259" key="11">
    <source>
        <dbReference type="PROSITE" id="PS50916"/>
    </source>
</evidence>
<dbReference type="Proteomes" id="UP000288216">
    <property type="component" value="Unassembled WGS sequence"/>
</dbReference>
<evidence type="ECO:0000256" key="6">
    <source>
        <dbReference type="ARBA" id="ARBA00022833"/>
    </source>
</evidence>
<dbReference type="SUPFAM" id="SSF57903">
    <property type="entry name" value="FYVE/PHD zinc finger"/>
    <property type="match status" value="1"/>
</dbReference>
<feature type="compositionally biased region" description="Polar residues" evidence="9">
    <location>
        <begin position="246"/>
        <end position="273"/>
    </location>
</feature>
<dbReference type="OMA" id="WECERTH"/>
<dbReference type="InterPro" id="IPR035892">
    <property type="entry name" value="C2_domain_sf"/>
</dbReference>
<dbReference type="GO" id="GO:0006887">
    <property type="term" value="P:exocytosis"/>
    <property type="evidence" value="ECO:0007669"/>
    <property type="project" value="TreeGrafter"/>
</dbReference>
<evidence type="ECO:0000256" key="7">
    <source>
        <dbReference type="ARBA" id="ARBA00023136"/>
    </source>
</evidence>
<dbReference type="Gene3D" id="2.60.40.150">
    <property type="entry name" value="C2 domain"/>
    <property type="match status" value="2"/>
</dbReference>
<feature type="region of interest" description="Disordered" evidence="9">
    <location>
        <begin position="162"/>
        <end position="287"/>
    </location>
</feature>
<dbReference type="GO" id="GO:0006886">
    <property type="term" value="P:intracellular protein transport"/>
    <property type="evidence" value="ECO:0007669"/>
    <property type="project" value="InterPro"/>
</dbReference>
<dbReference type="InterPro" id="IPR011011">
    <property type="entry name" value="Znf_FYVE_PHD"/>
</dbReference>
<organism evidence="12 13">
    <name type="scientific">Scyliorhinus torazame</name>
    <name type="common">Cloudy catshark</name>
    <name type="synonym">Catulus torazame</name>
    <dbReference type="NCBI Taxonomy" id="75743"/>
    <lineage>
        <taxon>Eukaryota</taxon>
        <taxon>Metazoa</taxon>
        <taxon>Chordata</taxon>
        <taxon>Craniata</taxon>
        <taxon>Vertebrata</taxon>
        <taxon>Chondrichthyes</taxon>
        <taxon>Elasmobranchii</taxon>
        <taxon>Galeomorphii</taxon>
        <taxon>Galeoidea</taxon>
        <taxon>Carcharhiniformes</taxon>
        <taxon>Scyliorhinidae</taxon>
        <taxon>Scyliorhinus</taxon>
    </lineage>
</organism>
<feature type="domain" description="C2" evidence="10">
    <location>
        <begin position="391"/>
        <end position="513"/>
    </location>
</feature>
<feature type="region of interest" description="Disordered" evidence="9">
    <location>
        <begin position="318"/>
        <end position="343"/>
    </location>
</feature>
<dbReference type="InterPro" id="IPR010911">
    <property type="entry name" value="Rab_BD"/>
</dbReference>